<dbReference type="PANTHER" id="PTHR33204">
    <property type="entry name" value="TRANSCRIPTIONAL REGULATOR, MARR FAMILY"/>
    <property type="match status" value="1"/>
</dbReference>
<dbReference type="EMBL" id="JAASRM010000001">
    <property type="protein sequence ID" value="NIK89641.1"/>
    <property type="molecule type" value="Genomic_DNA"/>
</dbReference>
<evidence type="ECO:0000259" key="4">
    <source>
        <dbReference type="PROSITE" id="PS51118"/>
    </source>
</evidence>
<keyword evidence="6" id="KW-1185">Reference proteome</keyword>
<reference evidence="5 6" key="1">
    <citation type="submission" date="2020-03" db="EMBL/GenBank/DDBJ databases">
        <title>Genomic Encyclopedia of Type Strains, Phase IV (KMG-IV): sequencing the most valuable type-strain genomes for metagenomic binning, comparative biology and taxonomic classification.</title>
        <authorList>
            <person name="Goeker M."/>
        </authorList>
    </citation>
    <scope>NUCLEOTIDE SEQUENCE [LARGE SCALE GENOMIC DNA]</scope>
    <source>
        <strain evidence="5 6">DSM 19867</strain>
    </source>
</reference>
<dbReference type="Pfam" id="PF01638">
    <property type="entry name" value="HxlR"/>
    <property type="match status" value="1"/>
</dbReference>
<protein>
    <submittedName>
        <fullName evidence="5">DNA-binding HxlR family transcriptional regulator</fullName>
    </submittedName>
</protein>
<dbReference type="Gene3D" id="1.10.10.10">
    <property type="entry name" value="Winged helix-like DNA-binding domain superfamily/Winged helix DNA-binding domain"/>
    <property type="match status" value="1"/>
</dbReference>
<accession>A0A846N2X6</accession>
<evidence type="ECO:0000313" key="6">
    <source>
        <dbReference type="Proteomes" id="UP000570514"/>
    </source>
</evidence>
<sequence length="145" mass="16676">MNCASTDTDQFLCATCTNRQSATESDCPARWFFLHFADKWTLPVLGLLNNGPLRFSQFRKSLTPISERMLILALKKLERFSLIEREESNTTAAQAAYRLTPEGRSLLEHMGDLYLWMRLHETDILAAMTADTESKQDRKNSSNRR</sequence>
<organism evidence="5 6">
    <name type="scientific">Rhizomicrobium palustre</name>
    <dbReference type="NCBI Taxonomy" id="189966"/>
    <lineage>
        <taxon>Bacteria</taxon>
        <taxon>Pseudomonadati</taxon>
        <taxon>Pseudomonadota</taxon>
        <taxon>Alphaproteobacteria</taxon>
        <taxon>Micropepsales</taxon>
        <taxon>Micropepsaceae</taxon>
        <taxon>Rhizomicrobium</taxon>
    </lineage>
</organism>
<evidence type="ECO:0000313" key="5">
    <source>
        <dbReference type="EMBL" id="NIK89641.1"/>
    </source>
</evidence>
<dbReference type="RefSeq" id="WP_167083711.1">
    <property type="nucleotide sequence ID" value="NZ_BAAADC010000001.1"/>
</dbReference>
<dbReference type="GO" id="GO:0003677">
    <property type="term" value="F:DNA binding"/>
    <property type="evidence" value="ECO:0007669"/>
    <property type="project" value="UniProtKB-KW"/>
</dbReference>
<dbReference type="InterPro" id="IPR036390">
    <property type="entry name" value="WH_DNA-bd_sf"/>
</dbReference>
<dbReference type="PROSITE" id="PS51118">
    <property type="entry name" value="HTH_HXLR"/>
    <property type="match status" value="1"/>
</dbReference>
<dbReference type="AlphaFoldDB" id="A0A846N2X6"/>
<keyword evidence="3" id="KW-0804">Transcription</keyword>
<keyword evidence="2 5" id="KW-0238">DNA-binding</keyword>
<dbReference type="SUPFAM" id="SSF46785">
    <property type="entry name" value="Winged helix' DNA-binding domain"/>
    <property type="match status" value="1"/>
</dbReference>
<evidence type="ECO:0000256" key="1">
    <source>
        <dbReference type="ARBA" id="ARBA00023015"/>
    </source>
</evidence>
<dbReference type="InterPro" id="IPR036388">
    <property type="entry name" value="WH-like_DNA-bd_sf"/>
</dbReference>
<comment type="caution">
    <text evidence="5">The sequence shown here is derived from an EMBL/GenBank/DDBJ whole genome shotgun (WGS) entry which is preliminary data.</text>
</comment>
<feature type="domain" description="HTH hxlR-type" evidence="4">
    <location>
        <begin position="27"/>
        <end position="125"/>
    </location>
</feature>
<dbReference type="Proteomes" id="UP000570514">
    <property type="component" value="Unassembled WGS sequence"/>
</dbReference>
<evidence type="ECO:0000256" key="2">
    <source>
        <dbReference type="ARBA" id="ARBA00023125"/>
    </source>
</evidence>
<gene>
    <name evidence="5" type="ORF">FHS83_002959</name>
</gene>
<proteinExistence type="predicted"/>
<name>A0A846N2X6_9PROT</name>
<keyword evidence="1" id="KW-0805">Transcription regulation</keyword>
<dbReference type="InterPro" id="IPR002577">
    <property type="entry name" value="HTH_HxlR"/>
</dbReference>
<dbReference type="PANTHER" id="PTHR33204:SF37">
    <property type="entry name" value="HTH-TYPE TRANSCRIPTIONAL REGULATOR YODB"/>
    <property type="match status" value="1"/>
</dbReference>
<evidence type="ECO:0000256" key="3">
    <source>
        <dbReference type="ARBA" id="ARBA00023163"/>
    </source>
</evidence>